<evidence type="ECO:0000256" key="5">
    <source>
        <dbReference type="SAM" id="MobiDB-lite"/>
    </source>
</evidence>
<feature type="region of interest" description="Disordered" evidence="5">
    <location>
        <begin position="20"/>
        <end position="50"/>
    </location>
</feature>
<name>A0A5C6MW95_9TELE</name>
<evidence type="ECO:0000256" key="3">
    <source>
        <dbReference type="ARBA" id="ARBA00022514"/>
    </source>
</evidence>
<dbReference type="PROSITE" id="PS50049">
    <property type="entry name" value="THD_2"/>
    <property type="match status" value="1"/>
</dbReference>
<reference evidence="8 9" key="1">
    <citation type="submission" date="2019-04" db="EMBL/GenBank/DDBJ databases">
        <title>Chromosome genome assembly for Takifugu flavidus.</title>
        <authorList>
            <person name="Xiao S."/>
        </authorList>
    </citation>
    <scope>NUCLEOTIDE SEQUENCE [LARGE SCALE GENOMIC DNA]</scope>
    <source>
        <strain evidence="8">HTHZ2018</strain>
        <tissue evidence="8">Muscle</tissue>
    </source>
</reference>
<dbReference type="Proteomes" id="UP000324091">
    <property type="component" value="Chromosome 7"/>
</dbReference>
<proteinExistence type="inferred from homology"/>
<gene>
    <name evidence="8" type="ORF">D4764_07G0003860</name>
</gene>
<dbReference type="EMBL" id="RHFK02000020">
    <property type="protein sequence ID" value="TWW57667.1"/>
    <property type="molecule type" value="Genomic_DNA"/>
</dbReference>
<dbReference type="Gene3D" id="2.60.120.40">
    <property type="match status" value="1"/>
</dbReference>
<keyword evidence="6" id="KW-1133">Transmembrane helix</keyword>
<dbReference type="InterPro" id="IPR006052">
    <property type="entry name" value="TNF_dom"/>
</dbReference>
<comment type="similarity">
    <text evidence="2">Belongs to the tumor necrosis factor family.</text>
</comment>
<dbReference type="GO" id="GO:0043123">
    <property type="term" value="P:positive regulation of canonical NF-kappaB signal transduction"/>
    <property type="evidence" value="ECO:0007669"/>
    <property type="project" value="TreeGrafter"/>
</dbReference>
<dbReference type="PANTHER" id="PTHR11471">
    <property type="entry name" value="TUMOR NECROSIS FACTOR FAMILY MEMBER"/>
    <property type="match status" value="1"/>
</dbReference>
<evidence type="ECO:0000256" key="2">
    <source>
        <dbReference type="ARBA" id="ARBA00008670"/>
    </source>
</evidence>
<dbReference type="SMART" id="SM00207">
    <property type="entry name" value="TNF"/>
    <property type="match status" value="1"/>
</dbReference>
<evidence type="ECO:0000313" key="9">
    <source>
        <dbReference type="Proteomes" id="UP000324091"/>
    </source>
</evidence>
<sequence>MSCDQTYPFPQVFLVDAGGSQHPDQPPGLVPCWSHPPSLESAGRRQKSRGSMGVSPCTALVVLMLFLLVFAGLGFEAYEIYQMKKELRQVKPVSEFNVAQKQIGLYEPLLKDEDDRERPAAHVIGRIEKEKFSKTLRWESRVGRAFTSGGVSYQFQDGALQVNETGIYHIYSRVELVFRDCSPASSFHHLVFVRRGGRPSPLTLMEAHRAGFCRQQSAHPWTAESYLASALQLQTHDRVYVNVSHPTFLSHTHYANFFGLYKI</sequence>
<keyword evidence="9" id="KW-1185">Reference proteome</keyword>
<organism evidence="8 9">
    <name type="scientific">Takifugu flavidus</name>
    <name type="common">sansaifugu</name>
    <dbReference type="NCBI Taxonomy" id="433684"/>
    <lineage>
        <taxon>Eukaryota</taxon>
        <taxon>Metazoa</taxon>
        <taxon>Chordata</taxon>
        <taxon>Craniata</taxon>
        <taxon>Vertebrata</taxon>
        <taxon>Euteleostomi</taxon>
        <taxon>Actinopterygii</taxon>
        <taxon>Neopterygii</taxon>
        <taxon>Teleostei</taxon>
        <taxon>Neoteleostei</taxon>
        <taxon>Acanthomorphata</taxon>
        <taxon>Eupercaria</taxon>
        <taxon>Tetraodontiformes</taxon>
        <taxon>Tetradontoidea</taxon>
        <taxon>Tetraodontidae</taxon>
        <taxon>Takifugu</taxon>
    </lineage>
</organism>
<keyword evidence="6" id="KW-0812">Transmembrane</keyword>
<evidence type="ECO:0000313" key="8">
    <source>
        <dbReference type="EMBL" id="TWW57667.1"/>
    </source>
</evidence>
<comment type="subcellular location">
    <subcellularLocation>
        <location evidence="1">Membrane</location>
    </subcellularLocation>
</comment>
<dbReference type="GO" id="GO:0005164">
    <property type="term" value="F:tumor necrosis factor receptor binding"/>
    <property type="evidence" value="ECO:0007669"/>
    <property type="project" value="InterPro"/>
</dbReference>
<dbReference type="GO" id="GO:0008625">
    <property type="term" value="P:extrinsic apoptotic signaling pathway via death domain receptors"/>
    <property type="evidence" value="ECO:0007669"/>
    <property type="project" value="TreeGrafter"/>
</dbReference>
<dbReference type="SMR" id="A0A5C6MW95"/>
<feature type="domain" description="THD" evidence="7">
    <location>
        <begin position="119"/>
        <end position="263"/>
    </location>
</feature>
<dbReference type="CDD" id="cd00184">
    <property type="entry name" value="TNF"/>
    <property type="match status" value="1"/>
</dbReference>
<dbReference type="GO" id="GO:0005125">
    <property type="term" value="F:cytokine activity"/>
    <property type="evidence" value="ECO:0007669"/>
    <property type="project" value="UniProtKB-KW"/>
</dbReference>
<evidence type="ECO:0000259" key="7">
    <source>
        <dbReference type="PROSITE" id="PS50049"/>
    </source>
</evidence>
<dbReference type="Pfam" id="PF00229">
    <property type="entry name" value="TNF"/>
    <property type="match status" value="1"/>
</dbReference>
<keyword evidence="4 6" id="KW-0472">Membrane</keyword>
<evidence type="ECO:0000256" key="4">
    <source>
        <dbReference type="ARBA" id="ARBA00023136"/>
    </source>
</evidence>
<dbReference type="GO" id="GO:0005615">
    <property type="term" value="C:extracellular space"/>
    <property type="evidence" value="ECO:0007669"/>
    <property type="project" value="UniProtKB-KW"/>
</dbReference>
<dbReference type="GO" id="GO:0016020">
    <property type="term" value="C:membrane"/>
    <property type="evidence" value="ECO:0007669"/>
    <property type="project" value="UniProtKB-SubCell"/>
</dbReference>
<keyword evidence="3" id="KW-0202">Cytokine</keyword>
<evidence type="ECO:0000256" key="6">
    <source>
        <dbReference type="SAM" id="Phobius"/>
    </source>
</evidence>
<dbReference type="AlphaFoldDB" id="A0A5C6MW95"/>
<protein>
    <recommendedName>
        <fullName evidence="7">THD domain-containing protein</fullName>
    </recommendedName>
</protein>
<dbReference type="SUPFAM" id="SSF49842">
    <property type="entry name" value="TNF-like"/>
    <property type="match status" value="1"/>
</dbReference>
<dbReference type="PANTHER" id="PTHR11471:SF33">
    <property type="entry name" value="TUMOR NECROSIS FACTOR LIGAND SUPERFAMILY MEMBER 6"/>
    <property type="match status" value="1"/>
</dbReference>
<accession>A0A5C6MW95</accession>
<evidence type="ECO:0000256" key="1">
    <source>
        <dbReference type="ARBA" id="ARBA00004370"/>
    </source>
</evidence>
<comment type="caution">
    <text evidence="8">The sequence shown here is derived from an EMBL/GenBank/DDBJ whole genome shotgun (WGS) entry which is preliminary data.</text>
</comment>
<feature type="transmembrane region" description="Helical" evidence="6">
    <location>
        <begin position="54"/>
        <end position="75"/>
    </location>
</feature>
<dbReference type="InterPro" id="IPR008983">
    <property type="entry name" value="Tumour_necrosis_fac-like_dom"/>
</dbReference>
<dbReference type="GO" id="GO:0006955">
    <property type="term" value="P:immune response"/>
    <property type="evidence" value="ECO:0007669"/>
    <property type="project" value="InterPro"/>
</dbReference>